<proteinExistence type="predicted"/>
<organism evidence="2 3">
    <name type="scientific">Aphanomyces astaci</name>
    <name type="common">Crayfish plague agent</name>
    <dbReference type="NCBI Taxonomy" id="112090"/>
    <lineage>
        <taxon>Eukaryota</taxon>
        <taxon>Sar</taxon>
        <taxon>Stramenopiles</taxon>
        <taxon>Oomycota</taxon>
        <taxon>Saprolegniomycetes</taxon>
        <taxon>Saprolegniales</taxon>
        <taxon>Verrucalvaceae</taxon>
        <taxon>Aphanomyces</taxon>
    </lineage>
</organism>
<protein>
    <recommendedName>
        <fullName evidence="4">ELMO domain-containing protein</fullName>
    </recommendedName>
</protein>
<accession>A0A397BV96</accession>
<evidence type="ECO:0000313" key="3">
    <source>
        <dbReference type="Proteomes" id="UP000265427"/>
    </source>
</evidence>
<reference evidence="2 3" key="1">
    <citation type="submission" date="2018-08" db="EMBL/GenBank/DDBJ databases">
        <title>Aphanomyces genome sequencing and annotation.</title>
        <authorList>
            <person name="Minardi D."/>
            <person name="Oidtmann B."/>
            <person name="Van Der Giezen M."/>
            <person name="Studholme D.J."/>
        </authorList>
    </citation>
    <scope>NUCLEOTIDE SEQUENCE [LARGE SCALE GENOMIC DNA]</scope>
    <source>
        <strain evidence="2 3">Kv</strain>
    </source>
</reference>
<gene>
    <name evidence="2" type="ORF">DYB36_012049</name>
</gene>
<dbReference type="EMBL" id="QUSZ01002223">
    <property type="protein sequence ID" value="RHY22973.1"/>
    <property type="molecule type" value="Genomic_DNA"/>
</dbReference>
<dbReference type="VEuPathDB" id="FungiDB:H257_14098"/>
<evidence type="ECO:0000313" key="2">
    <source>
        <dbReference type="EMBL" id="RHY22973.1"/>
    </source>
</evidence>
<feature type="non-terminal residue" evidence="2">
    <location>
        <position position="1"/>
    </location>
</feature>
<dbReference type="Proteomes" id="UP000265427">
    <property type="component" value="Unassembled WGS sequence"/>
</dbReference>
<comment type="caution">
    <text evidence="2">The sequence shown here is derived from an EMBL/GenBank/DDBJ whole genome shotgun (WGS) entry which is preliminary data.</text>
</comment>
<dbReference type="AlphaFoldDB" id="A0A397BV96"/>
<sequence length="640" mass="69263">PITLSVDDVDKDDDEVDDVMIKKESSDDVIIPCDTVPPPPQHETIIPTLDHTLDDHVIDDRPITLSVDDVGKEDDEVDDVIMKTPSDDVSPDAIDDTVLPTTTIHQFVPPTGAVGRGDDVITQPPAPPVSMSINRADSPGSDGRCTLLEPSTDEEDASGLATPFEPSASPTTAARRLSTNPFDDHPPGTLADESEAGATKGRRCGDEADWSDDDELEVDSALALTISAPDVVACAAPSPNPLADALSAAMAESATSSSVLPVPRHDSLQLDQMSFGISYQKTKTKAPQIMSTVNSIADASDDMLLPIHSARHSRDDDDDDEFGDVMRTDDVELDKLTNARLAKEAANEAAMLAQLHDMYKRGLGDQEVVALHSNESATTTTLPANLHITQAIAEEDETDENTKSIYPDQPTPPVPSEDEAAAAWKSVEAFQHEKAASAAKPHEPFRWIHFKEAHVHFRDADYVRRHEDAIVVDDADAAAPSGCLSCFRPPTLSFPSALEQRDLVRMLYLLDTYAELAGQLFVLSRHHEFHFPLCCVLINLSVQTLGSLRQGRLTTLCNKEKDVLAAMNKVLYAVMAVRLVAEWKAKQGVVAFPIVLKQVVDEAMGMPLRAVAESEAALALSRGCDTGEMGDQDFTDLSDK</sequence>
<evidence type="ECO:0008006" key="4">
    <source>
        <dbReference type="Google" id="ProtNLM"/>
    </source>
</evidence>
<name>A0A397BV96_APHAT</name>
<feature type="compositionally biased region" description="Polar residues" evidence="1">
    <location>
        <begin position="168"/>
        <end position="181"/>
    </location>
</feature>
<evidence type="ECO:0000256" key="1">
    <source>
        <dbReference type="SAM" id="MobiDB-lite"/>
    </source>
</evidence>
<feature type="region of interest" description="Disordered" evidence="1">
    <location>
        <begin position="108"/>
        <end position="212"/>
    </location>
</feature>
<feature type="region of interest" description="Disordered" evidence="1">
    <location>
        <begin position="396"/>
        <end position="417"/>
    </location>
</feature>